<feature type="compositionally biased region" description="Polar residues" evidence="1">
    <location>
        <begin position="38"/>
        <end position="49"/>
    </location>
</feature>
<organism evidence="2 3">
    <name type="scientific">Helicobacter mustelae (strain ATCC 43772 / CCUG 25715 / CIP 103759 / LMG 18044 / NCTC 12198 / R85-136P)</name>
    <name type="common">Campylobacter mustelae</name>
    <dbReference type="NCBI Taxonomy" id="679897"/>
    <lineage>
        <taxon>Bacteria</taxon>
        <taxon>Pseudomonadati</taxon>
        <taxon>Campylobacterota</taxon>
        <taxon>Epsilonproteobacteria</taxon>
        <taxon>Campylobacterales</taxon>
        <taxon>Helicobacteraceae</taxon>
        <taxon>Helicobacter</taxon>
    </lineage>
</organism>
<dbReference type="KEGG" id="hms:HMU08690"/>
<proteinExistence type="predicted"/>
<name>D3UI03_HELM1</name>
<dbReference type="RefSeq" id="WP_013023200.1">
    <property type="nucleotide sequence ID" value="NC_013949.1"/>
</dbReference>
<dbReference type="STRING" id="679897.HMU08690"/>
<evidence type="ECO:0000313" key="2">
    <source>
        <dbReference type="EMBL" id="CBG40126.1"/>
    </source>
</evidence>
<evidence type="ECO:0000313" key="3">
    <source>
        <dbReference type="Proteomes" id="UP000001522"/>
    </source>
</evidence>
<dbReference type="EMBL" id="FN555004">
    <property type="protein sequence ID" value="CBG40126.1"/>
    <property type="molecule type" value="Genomic_DNA"/>
</dbReference>
<accession>D3UI03</accession>
<reference evidence="2 3" key="1">
    <citation type="journal article" date="2010" name="BMC Genomics">
        <title>Comparative genomics and proteomics of Helicobacter mustelae, an ulcerogenic and carcinogenic gastric pathogen.</title>
        <authorList>
            <person name="O'Toole P.W."/>
            <person name="Snelling W.J."/>
            <person name="Canchaya C."/>
            <person name="Forde B.M."/>
            <person name="Hardie K.R."/>
            <person name="Josenhans C."/>
            <person name="Graham R.L.J."/>
            <person name="McMullan G."/>
            <person name="Parkhill J."/>
            <person name="Belda E."/>
            <person name="Bentley S.D."/>
        </authorList>
    </citation>
    <scope>NUCLEOTIDE SEQUENCE [LARGE SCALE GENOMIC DNA]</scope>
    <source>
        <strain evidence="3">ATCC 43772 / LMG 18044 / NCTC 12198 / 12198</strain>
    </source>
</reference>
<sequence length="49" mass="4743">MITTPPGWAGSNNLLFQNNGTSSTGGAAGVASDGSTGNAMQSKSPTMAV</sequence>
<gene>
    <name evidence="2" type="ordered locus">HMU08690</name>
</gene>
<evidence type="ECO:0000256" key="1">
    <source>
        <dbReference type="SAM" id="MobiDB-lite"/>
    </source>
</evidence>
<dbReference type="AlphaFoldDB" id="D3UI03"/>
<feature type="region of interest" description="Disordered" evidence="1">
    <location>
        <begin position="1"/>
        <end position="49"/>
    </location>
</feature>
<protein>
    <submittedName>
        <fullName evidence="2">Putative Hsr recombination casette</fullName>
    </submittedName>
</protein>
<dbReference type="Proteomes" id="UP000001522">
    <property type="component" value="Chromosome"/>
</dbReference>
<keyword evidence="3" id="KW-1185">Reference proteome</keyword>
<feature type="compositionally biased region" description="Polar residues" evidence="1">
    <location>
        <begin position="10"/>
        <end position="19"/>
    </location>
</feature>
<feature type="compositionally biased region" description="Low complexity" evidence="1">
    <location>
        <begin position="20"/>
        <end position="37"/>
    </location>
</feature>
<dbReference type="HOGENOM" id="CLU_3136394_0_0_7"/>